<protein>
    <submittedName>
        <fullName evidence="1">Uncharacterized protein</fullName>
    </submittedName>
</protein>
<sequence length="828" mass="91180">MATTYTLAELLSWMKDQDRMSKWDAIVAMERNKTNLLLIQNYIDKFNLGSYIPAITGTIATGGTSGKFREYIQDFEMDVPRLYFEDTGLDNSKANLRMAVVAGHQVSIEKDVTVWHATRILDYDPLDGPSLFLDLLLPEVSGEIADNGNIRLDLSKSDNFRFTFAETQTEQELAGRVFKALFNRLDEKQRVWTLGMIKRGTNPMMQPRSFGLRTQQGSQEGEGAMLAFVRMEGRHEGDFPGASSGFRYLIPNDAGRDYSATVLVGRGRVVIAELVRSLGEMIDSDDFDYVFDDDNGDIVVTAKGGGIKIPRGTFNHRLEMTTLLGPIWADLEVSHPEFLLAASERLKVELHGQQISVRWLCAGTVRASMNVVATNYEGLQELIDIYPSKSLYYHLTVTAYYQLIDDGAGGTLKRIRYDVESNVDPESGVDIFKFGDAVKRKLSLADPVDPIADLIGKLLILIGLLMVQAAEVLLNLLATDASGMIAGAIKEQFPTGRVVSGFIAENLALNYGETIQMLNLQSPYDVGLFGRINPAQTTFAITTPEPRIAAGTPHYAFEVFPERTGLKWTVGDLQRRAVSAGTIDEDTGVYTPPAASQIEGRFTRVRVTATDPVTQFSSSALVTVVRSRLTINPLIQICNLDERVPLKLGYLKDEEDSPAPTVVINNPVPGESGSIESNNDVYTYVSNKEAVEGKTYVMDELVATYKGYTASVYMVVTQTTPAITIQVPDSLKGLTEVALRAIANNRDITEHVEWSIDFNGPGSWHSETPGVYKVDEMAPQAFVFIRASWDSVVIGVLEGHLLLALPLLDIPDVPLSVAETDGETGLAY</sequence>
<accession>A0A159ZTQ9</accession>
<dbReference type="AlphaFoldDB" id="A0A159ZTQ9"/>
<dbReference type="RefSeq" id="WP_063320908.1">
    <property type="nucleotide sequence ID" value="NZ_CP015225.1"/>
</dbReference>
<organism evidence="1 2">
    <name type="scientific">Pseudomonas fluorescens</name>
    <dbReference type="NCBI Taxonomy" id="294"/>
    <lineage>
        <taxon>Bacteria</taxon>
        <taxon>Pseudomonadati</taxon>
        <taxon>Pseudomonadota</taxon>
        <taxon>Gammaproteobacteria</taxon>
        <taxon>Pseudomonadales</taxon>
        <taxon>Pseudomonadaceae</taxon>
        <taxon>Pseudomonas</taxon>
    </lineage>
</organism>
<evidence type="ECO:0000313" key="1">
    <source>
        <dbReference type="EMBL" id="AMZ70284.1"/>
    </source>
</evidence>
<proteinExistence type="predicted"/>
<dbReference type="Proteomes" id="UP000076083">
    <property type="component" value="Chromosome"/>
</dbReference>
<reference evidence="2" key="1">
    <citation type="submission" date="2016-04" db="EMBL/GenBank/DDBJ databases">
        <authorList>
            <person name="Ray J."/>
            <person name="Price M."/>
            <person name="Deutschbauer A."/>
        </authorList>
    </citation>
    <scope>NUCLEOTIDE SEQUENCE [LARGE SCALE GENOMIC DNA]</scope>
    <source>
        <strain evidence="2">FW300-N2E2</strain>
    </source>
</reference>
<evidence type="ECO:0000313" key="2">
    <source>
        <dbReference type="Proteomes" id="UP000076083"/>
    </source>
</evidence>
<name>A0A159ZTQ9_PSEFL</name>
<gene>
    <name evidence="1" type="ORF">TK06_03895</name>
</gene>
<dbReference type="EMBL" id="CP015225">
    <property type="protein sequence ID" value="AMZ70284.1"/>
    <property type="molecule type" value="Genomic_DNA"/>
</dbReference>
<reference evidence="1 2" key="2">
    <citation type="journal article" date="2018" name="Nature">
        <title>Mutant phenotypes for thousands of bacterial genes of unknown function.</title>
        <authorList>
            <person name="Price M.N."/>
            <person name="Wetmore K.M."/>
            <person name="Waters R.J."/>
            <person name="Callaghan M."/>
            <person name="Ray J."/>
            <person name="Liu H."/>
            <person name="Kuehl J.V."/>
            <person name="Melnyk R.A."/>
            <person name="Lamson J.S."/>
            <person name="Suh Y."/>
            <person name="Carlson H.K."/>
            <person name="Esquivel Z."/>
            <person name="Sadeeshkumar H."/>
            <person name="Chakraborty R."/>
            <person name="Zane G.M."/>
            <person name="Rubin B.E."/>
            <person name="Wall J.D."/>
            <person name="Visel A."/>
            <person name="Bristow J."/>
            <person name="Blow M.J."/>
            <person name="Arkin A.P."/>
            <person name="Deutschbauer A.M."/>
        </authorList>
    </citation>
    <scope>NUCLEOTIDE SEQUENCE [LARGE SCALE GENOMIC DNA]</scope>
    <source>
        <strain evidence="1 2">FW300-N2E2</strain>
    </source>
</reference>